<dbReference type="Pfam" id="PF18933">
    <property type="entry name" value="PsbP_2"/>
    <property type="match status" value="1"/>
</dbReference>
<dbReference type="PROSITE" id="PS51257">
    <property type="entry name" value="PROKAR_LIPOPROTEIN"/>
    <property type="match status" value="1"/>
</dbReference>
<keyword evidence="2" id="KW-1185">Reference proteome</keyword>
<evidence type="ECO:0000313" key="1">
    <source>
        <dbReference type="EMBL" id="MDF9407195.1"/>
    </source>
</evidence>
<accession>A0A9X4JTB3</accession>
<protein>
    <recommendedName>
        <fullName evidence="3">PsbP C-terminal domain-containing protein</fullName>
    </recommendedName>
</protein>
<dbReference type="Gene3D" id="3.40.1000.10">
    <property type="entry name" value="Mog1/PsbP, alpha/beta/alpha sandwich"/>
    <property type="match status" value="1"/>
</dbReference>
<reference evidence="1" key="1">
    <citation type="submission" date="2022-02" db="EMBL/GenBank/DDBJ databases">
        <authorList>
            <person name="Leng L."/>
        </authorList>
    </citation>
    <scope>NUCLEOTIDE SEQUENCE</scope>
    <source>
        <strain evidence="1">JI</strain>
    </source>
</reference>
<dbReference type="EMBL" id="JAKOAV010000002">
    <property type="protein sequence ID" value="MDF9407195.1"/>
    <property type="molecule type" value="Genomic_DNA"/>
</dbReference>
<proteinExistence type="predicted"/>
<dbReference type="RefSeq" id="WP_277442372.1">
    <property type="nucleotide sequence ID" value="NZ_JAKOAV010000002.1"/>
</dbReference>
<evidence type="ECO:0008006" key="3">
    <source>
        <dbReference type="Google" id="ProtNLM"/>
    </source>
</evidence>
<comment type="caution">
    <text evidence="1">The sequence shown here is derived from an EMBL/GenBank/DDBJ whole genome shotgun (WGS) entry which is preliminary data.</text>
</comment>
<dbReference type="Proteomes" id="UP001154312">
    <property type="component" value="Unassembled WGS sequence"/>
</dbReference>
<evidence type="ECO:0000313" key="2">
    <source>
        <dbReference type="Proteomes" id="UP001154312"/>
    </source>
</evidence>
<sequence length="189" mass="21035">MKIRVFPLILIVVLFILTGCNNSNRQQDWKTYSGKGFSFSYPGNWHIGNTEKLGLQKELSPEVIIYAPTKPGEIGAGINLTIQQTPLLAPSAKELADQTVTLFTSSGNANGIKEYKKISFRPVKYGNTDAGILTGEMTAAQNNVTVKSNQLIIPNGFKYFTLTASCKKDEWETYEPEFDKIIESFKITE</sequence>
<dbReference type="AlphaFoldDB" id="A0A9X4JTB3"/>
<gene>
    <name evidence="1" type="ORF">L7E55_02295</name>
</gene>
<organism evidence="1 2">
    <name type="scientific">Pelotomaculum isophthalicicum JI</name>
    <dbReference type="NCBI Taxonomy" id="947010"/>
    <lineage>
        <taxon>Bacteria</taxon>
        <taxon>Bacillati</taxon>
        <taxon>Bacillota</taxon>
        <taxon>Clostridia</taxon>
        <taxon>Eubacteriales</taxon>
        <taxon>Desulfotomaculaceae</taxon>
        <taxon>Pelotomaculum</taxon>
    </lineage>
</organism>
<name>A0A9X4JTB3_9FIRM</name>